<reference evidence="2" key="1">
    <citation type="submission" date="2009-12" db="EMBL/GenBank/DDBJ databases">
        <title>Sequence of Clostridiales genomosp. BVAB3 str. UPII9-5.</title>
        <authorList>
            <person name="Madupu R."/>
            <person name="Durkin A.S."/>
            <person name="Torralba M."/>
            <person name="Methe B."/>
            <person name="Sutton G.G."/>
            <person name="Strausberg R.L."/>
            <person name="Nelson K.E."/>
        </authorList>
    </citation>
    <scope>NUCLEOTIDE SEQUENCE [LARGE SCALE GENOMIC DNA]</scope>
    <source>
        <strain evidence="2">UPII9-5</strain>
    </source>
</reference>
<dbReference type="HOGENOM" id="CLU_2450209_0_0_9"/>
<dbReference type="OrthoDB" id="9775557at2"/>
<keyword evidence="2" id="KW-1185">Reference proteome</keyword>
<dbReference type="STRING" id="699246.HMPREF0868_0515"/>
<evidence type="ECO:0008006" key="3">
    <source>
        <dbReference type="Google" id="ProtNLM"/>
    </source>
</evidence>
<accession>E1PK84</accession>
<organism evidence="1 2">
    <name type="scientific">Mageeibacillus indolicus (strain UPII9-5)</name>
    <name type="common">Clostridiales genomosp. BVAB3 (strain UPII9-5)</name>
    <dbReference type="NCBI Taxonomy" id="699246"/>
    <lineage>
        <taxon>Bacteria</taxon>
        <taxon>Bacillati</taxon>
        <taxon>Bacillota</taxon>
        <taxon>Clostridia</taxon>
        <taxon>Eubacteriales</taxon>
        <taxon>Oscillospiraceae</taxon>
        <taxon>Mageeibacillus</taxon>
    </lineage>
</organism>
<protein>
    <recommendedName>
        <fullName evidence="3">AB hydrolase-1 domain-containing protein</fullName>
    </recommendedName>
</protein>
<gene>
    <name evidence="1" type="ordered locus">HMPREF0868_0515</name>
</gene>
<dbReference type="KEGG" id="clo:HMPREF0868_0515"/>
<dbReference type="SUPFAM" id="SSF53474">
    <property type="entry name" value="alpha/beta-Hydrolases"/>
    <property type="match status" value="1"/>
</dbReference>
<evidence type="ECO:0000313" key="2">
    <source>
        <dbReference type="Proteomes" id="UP000008234"/>
    </source>
</evidence>
<dbReference type="InterPro" id="IPR029058">
    <property type="entry name" value="AB_hydrolase_fold"/>
</dbReference>
<dbReference type="eggNOG" id="COG0596">
    <property type="taxonomic scope" value="Bacteria"/>
</dbReference>
<proteinExistence type="predicted"/>
<dbReference type="EMBL" id="CP001850">
    <property type="protein sequence ID" value="ADN43939.1"/>
    <property type="molecule type" value="Genomic_DNA"/>
</dbReference>
<dbReference type="Proteomes" id="UP000008234">
    <property type="component" value="Chromosome"/>
</dbReference>
<evidence type="ECO:0000313" key="1">
    <source>
        <dbReference type="EMBL" id="ADN43939.1"/>
    </source>
</evidence>
<name>E1PK84_MAGIU</name>
<dbReference type="RefSeq" id="WP_012993772.1">
    <property type="nucleotide sequence ID" value="NC_013895.2"/>
</dbReference>
<dbReference type="AlphaFoldDB" id="E1PK84"/>
<dbReference type="Gene3D" id="3.40.50.1820">
    <property type="entry name" value="alpha/beta hydrolase"/>
    <property type="match status" value="1"/>
</dbReference>
<sequence length="97" mass="10739">MKILFLHGLGQNKISWGETIQLLNCRDVNCIDVIPNNIENQSFSSLANQLEIKINEESSPLIICGLSLGAVLGLELYFRQPQKNCSVNFGCTTIQDA</sequence>